<evidence type="ECO:0000313" key="1">
    <source>
        <dbReference type="EMBL" id="CAH0050509.1"/>
    </source>
</evidence>
<evidence type="ECO:0008006" key="3">
    <source>
        <dbReference type="Google" id="ProtNLM"/>
    </source>
</evidence>
<dbReference type="EMBL" id="CABFOC020000035">
    <property type="protein sequence ID" value="CAH0050509.1"/>
    <property type="molecule type" value="Genomic_DNA"/>
</dbReference>
<evidence type="ECO:0000313" key="2">
    <source>
        <dbReference type="Proteomes" id="UP000775872"/>
    </source>
</evidence>
<keyword evidence="2" id="KW-1185">Reference proteome</keyword>
<name>A0A9N9Z7J1_9HYPO</name>
<comment type="caution">
    <text evidence="1">The sequence shown here is derived from an EMBL/GenBank/DDBJ whole genome shotgun (WGS) entry which is preliminary data.</text>
</comment>
<dbReference type="SUPFAM" id="SSF52047">
    <property type="entry name" value="RNI-like"/>
    <property type="match status" value="1"/>
</dbReference>
<dbReference type="OrthoDB" id="5130517at2759"/>
<gene>
    <name evidence="1" type="ORF">CSOL1703_00002481</name>
</gene>
<accession>A0A9N9Z7J1</accession>
<proteinExistence type="predicted"/>
<protein>
    <recommendedName>
        <fullName evidence="3">F-box domain-containing protein</fullName>
    </recommendedName>
</protein>
<organism evidence="1 2">
    <name type="scientific">Clonostachys solani</name>
    <dbReference type="NCBI Taxonomy" id="160281"/>
    <lineage>
        <taxon>Eukaryota</taxon>
        <taxon>Fungi</taxon>
        <taxon>Dikarya</taxon>
        <taxon>Ascomycota</taxon>
        <taxon>Pezizomycotina</taxon>
        <taxon>Sordariomycetes</taxon>
        <taxon>Hypocreomycetidae</taxon>
        <taxon>Hypocreales</taxon>
        <taxon>Bionectriaceae</taxon>
        <taxon>Clonostachys</taxon>
    </lineage>
</organism>
<dbReference type="AlphaFoldDB" id="A0A9N9Z7J1"/>
<sequence>MALTKEIWTRVFQYLRDTEDGQKDLHAVSLVSQDFYQLAWPILYKNIAFPADSLKLLNTLMKMPFITDLVRSVELTDSRPAGYVAQADRLADMTVRSLQVPPRLKARLESLVGEFSSGIYNGTPTLILSQTRNVERLTLKLDDPCPDLMWLISGSEDVELRWEPVQRFLFEVDKLEEDEELSSRFTLPDIIPPEPEMPSAVDMARYRMEAYQHYGLPFLTELTLIHPNDGPKMSVYHLVPLMTHRALRVLSLKGVSYEAADVDSMMITPVQANLHTFRLSDALFDGVGIKDIFQRFPYLRSLELSSGSPNKADPAARHPVNFRELGDVLTSLARHLYVLHLDTRAFRKEPPQFGLMYLSRLICVRRLVISTDCLRNYDPSVPKGEMWRTMTRDLPLRLQELEFLEVDIEN</sequence>
<reference evidence="1 2" key="2">
    <citation type="submission" date="2021-10" db="EMBL/GenBank/DDBJ databases">
        <authorList>
            <person name="Piombo E."/>
        </authorList>
    </citation>
    <scope>NUCLEOTIDE SEQUENCE [LARGE SCALE GENOMIC DNA]</scope>
</reference>
<reference evidence="2" key="1">
    <citation type="submission" date="2019-06" db="EMBL/GenBank/DDBJ databases">
        <authorList>
            <person name="Broberg M."/>
        </authorList>
    </citation>
    <scope>NUCLEOTIDE SEQUENCE [LARGE SCALE GENOMIC DNA]</scope>
</reference>
<dbReference type="Proteomes" id="UP000775872">
    <property type="component" value="Unassembled WGS sequence"/>
</dbReference>